<comment type="caution">
    <text evidence="3">The sequence shown here is derived from an EMBL/GenBank/DDBJ whole genome shotgun (WGS) entry which is preliminary data.</text>
</comment>
<proteinExistence type="predicted"/>
<dbReference type="InterPro" id="IPR010611">
    <property type="entry name" value="3D_dom"/>
</dbReference>
<gene>
    <name evidence="3" type="ORF">SA87_06550</name>
</gene>
<dbReference type="RefSeq" id="WP_066201288.1">
    <property type="nucleotide sequence ID" value="NZ_CBCSAS010000014.1"/>
</dbReference>
<keyword evidence="4" id="KW-1185">Reference proteome</keyword>
<dbReference type="OrthoDB" id="9798935at2"/>
<dbReference type="Pfam" id="PF07501">
    <property type="entry name" value="G5"/>
    <property type="match status" value="1"/>
</dbReference>
<evidence type="ECO:0000313" key="4">
    <source>
        <dbReference type="Proteomes" id="UP000243024"/>
    </source>
</evidence>
<dbReference type="GO" id="GO:0019867">
    <property type="term" value="C:outer membrane"/>
    <property type="evidence" value="ECO:0007669"/>
    <property type="project" value="InterPro"/>
</dbReference>
<dbReference type="SMART" id="SM01208">
    <property type="entry name" value="G5"/>
    <property type="match status" value="1"/>
</dbReference>
<dbReference type="SUPFAM" id="SSF50685">
    <property type="entry name" value="Barwin-like endoglucanases"/>
    <property type="match status" value="1"/>
</dbReference>
<evidence type="ECO:0000259" key="2">
    <source>
        <dbReference type="PROSITE" id="PS51109"/>
    </source>
</evidence>
<protein>
    <recommendedName>
        <fullName evidence="2">G5 domain-containing protein</fullName>
    </recommendedName>
</protein>
<dbReference type="InterPro" id="IPR007137">
    <property type="entry name" value="DUF348"/>
</dbReference>
<dbReference type="Gene3D" id="2.40.40.10">
    <property type="entry name" value="RlpA-like domain"/>
    <property type="match status" value="1"/>
</dbReference>
<dbReference type="PANTHER" id="PTHR39160">
    <property type="entry name" value="CELL WALL-BINDING PROTEIN YOCH"/>
    <property type="match status" value="1"/>
</dbReference>
<reference evidence="3 4" key="1">
    <citation type="submission" date="2015-09" db="EMBL/GenBank/DDBJ databases">
        <title>Draft genome sequence of Hydrogenibacillus schlegelii DSM 2000.</title>
        <authorList>
            <person name="Hemp J."/>
        </authorList>
    </citation>
    <scope>NUCLEOTIDE SEQUENCE [LARGE SCALE GENOMIC DNA]</scope>
    <source>
        <strain evidence="3 4">MA 48</strain>
    </source>
</reference>
<sequence>MASSRRRLAGALAWTFVWGALLAAAIGFGSKTVTVDDGTAVRTLSVPDRSVGALLVRLGLRLEDGDRVFPLPDATLRDGDAVVVRRAKAVRLIVGRGQPALVRTTAETVGGLIAELGFGLRPAHVVTPAPEMPLRGGETVRIERIDAAVVAESRTIKAETVKKADLALPRGVEKTASPGRDGRALDFYRAVYVNGVLTDVRPLVSRIVEAPMPKIVRVGARVPSPEVAPVPEAGSGARAASSEPAVLAINGQRLPVQKALTGVVLTAYGPGPAHTGKRPGDPGYGMTAIGVRAKEGRTIAVDPTVIPLGSWVYIEGYGLYRAEDTGGGVRGRMIDLFFEDDRKADAFGYRRGNTVYVIGPHRPEGL</sequence>
<keyword evidence="1" id="KW-0732">Signal</keyword>
<name>A0A179IR82_HYDSH</name>
<dbReference type="PANTHER" id="PTHR39160:SF4">
    <property type="entry name" value="RESUSCITATION-PROMOTING FACTOR RPFB"/>
    <property type="match status" value="1"/>
</dbReference>
<dbReference type="Proteomes" id="UP000243024">
    <property type="component" value="Unassembled WGS sequence"/>
</dbReference>
<dbReference type="STRING" id="1484.SA87_06550"/>
<dbReference type="Gene3D" id="2.20.230.10">
    <property type="entry name" value="Resuscitation-promoting factor rpfb"/>
    <property type="match status" value="1"/>
</dbReference>
<evidence type="ECO:0000313" key="3">
    <source>
        <dbReference type="EMBL" id="OAR04121.1"/>
    </source>
</evidence>
<dbReference type="InterPro" id="IPR051933">
    <property type="entry name" value="Resuscitation_pf_RpfB"/>
</dbReference>
<dbReference type="InterPro" id="IPR036908">
    <property type="entry name" value="RlpA-like_sf"/>
</dbReference>
<accession>A0A179IR82</accession>
<dbReference type="EMBL" id="JXBB01000023">
    <property type="protein sequence ID" value="OAR04121.1"/>
    <property type="molecule type" value="Genomic_DNA"/>
</dbReference>
<dbReference type="CDD" id="cd14667">
    <property type="entry name" value="3D_containing_proteins"/>
    <property type="match status" value="1"/>
</dbReference>
<organism evidence="3 4">
    <name type="scientific">Hydrogenibacillus schlegelii</name>
    <name type="common">Bacillus schlegelii</name>
    <dbReference type="NCBI Taxonomy" id="1484"/>
    <lineage>
        <taxon>Bacteria</taxon>
        <taxon>Bacillati</taxon>
        <taxon>Bacillota</taxon>
        <taxon>Bacilli</taxon>
        <taxon>Bacillales</taxon>
        <taxon>Bacillales Family X. Incertae Sedis</taxon>
        <taxon>Hydrogenibacillus</taxon>
    </lineage>
</organism>
<dbReference type="GO" id="GO:0009254">
    <property type="term" value="P:peptidoglycan turnover"/>
    <property type="evidence" value="ECO:0007669"/>
    <property type="project" value="InterPro"/>
</dbReference>
<dbReference type="InterPro" id="IPR011098">
    <property type="entry name" value="G5_dom"/>
</dbReference>
<evidence type="ECO:0000256" key="1">
    <source>
        <dbReference type="ARBA" id="ARBA00022729"/>
    </source>
</evidence>
<dbReference type="GO" id="GO:0004553">
    <property type="term" value="F:hydrolase activity, hydrolyzing O-glycosyl compounds"/>
    <property type="evidence" value="ECO:0007669"/>
    <property type="project" value="InterPro"/>
</dbReference>
<dbReference type="InterPro" id="IPR059180">
    <property type="entry name" value="3D_YorM"/>
</dbReference>
<feature type="domain" description="G5" evidence="2">
    <location>
        <begin position="142"/>
        <end position="222"/>
    </location>
</feature>
<dbReference type="Pfam" id="PF03990">
    <property type="entry name" value="DUF348"/>
    <property type="match status" value="2"/>
</dbReference>
<dbReference type="AlphaFoldDB" id="A0A179IR82"/>
<dbReference type="PROSITE" id="PS51109">
    <property type="entry name" value="G5"/>
    <property type="match status" value="1"/>
</dbReference>
<dbReference type="Pfam" id="PF06725">
    <property type="entry name" value="3D"/>
    <property type="match status" value="1"/>
</dbReference>